<dbReference type="Proteomes" id="UP000664267">
    <property type="component" value="Unassembled WGS sequence"/>
</dbReference>
<comment type="caution">
    <text evidence="1">The sequence shown here is derived from an EMBL/GenBank/DDBJ whole genome shotgun (WGS) entry which is preliminary data.</text>
</comment>
<sequence length="46" mass="5112">MNKLTTGRAGIAAVPDVLARWRCAYRAYRSLFAMVWPLKSTGVQQG</sequence>
<reference evidence="1" key="1">
    <citation type="submission" date="2021-03" db="EMBL/GenBank/DDBJ databases">
        <title>Molecular epidemiology and mechanisms of colistin and carbapenem resistance in Enterobacteriaceae from clinical isolates, the environment and porcine samples in Pretoria, South Africa.</title>
        <authorList>
            <person name="Bogoshi D."/>
            <person name="Mbelle N.M."/>
            <person name="Naidoo V."/>
            <person name="Osei Sekyere J."/>
        </authorList>
    </citation>
    <scope>NUCLEOTIDE SEQUENCE</scope>
    <source>
        <strain evidence="1">C029</strain>
    </source>
</reference>
<evidence type="ECO:0000313" key="2">
    <source>
        <dbReference type="Proteomes" id="UP000664267"/>
    </source>
</evidence>
<organism evidence="1 2">
    <name type="scientific">Klebsiella pneumoniae</name>
    <dbReference type="NCBI Taxonomy" id="573"/>
    <lineage>
        <taxon>Bacteria</taxon>
        <taxon>Pseudomonadati</taxon>
        <taxon>Pseudomonadota</taxon>
        <taxon>Gammaproteobacteria</taxon>
        <taxon>Enterobacterales</taxon>
        <taxon>Enterobacteriaceae</taxon>
        <taxon>Klebsiella/Raoultella group</taxon>
        <taxon>Klebsiella</taxon>
        <taxon>Klebsiella pneumoniae complex</taxon>
    </lineage>
</organism>
<evidence type="ECO:0000313" key="1">
    <source>
        <dbReference type="EMBL" id="MBO2026076.1"/>
    </source>
</evidence>
<dbReference type="EMBL" id="JAGETN010000078">
    <property type="protein sequence ID" value="MBO2026076.1"/>
    <property type="molecule type" value="Genomic_DNA"/>
</dbReference>
<gene>
    <name evidence="1" type="ORF">J4733_29170</name>
</gene>
<protein>
    <submittedName>
        <fullName evidence="1">Uncharacterized protein</fullName>
    </submittedName>
</protein>
<dbReference type="AlphaFoldDB" id="A0A939NMG2"/>
<accession>A0A939NMG2</accession>
<name>A0A939NMG2_KLEPN</name>
<proteinExistence type="predicted"/>